<keyword evidence="3" id="KW-0812">Transmembrane</keyword>
<gene>
    <name evidence="4" type="ORF">ENS15_03085</name>
</gene>
<evidence type="ECO:0000313" key="4">
    <source>
        <dbReference type="EMBL" id="HFK23619.1"/>
    </source>
</evidence>
<organism evidence="4">
    <name type="scientific">candidate division WOR-3 bacterium</name>
    <dbReference type="NCBI Taxonomy" id="2052148"/>
    <lineage>
        <taxon>Bacteria</taxon>
        <taxon>Bacteria division WOR-3</taxon>
    </lineage>
</organism>
<dbReference type="Gene3D" id="1.20.120.1760">
    <property type="match status" value="1"/>
</dbReference>
<comment type="similarity">
    <text evidence="2">Belongs to the CDP-alcohol phosphatidyltransferase class-I family.</text>
</comment>
<proteinExistence type="inferred from homology"/>
<feature type="transmembrane region" description="Helical" evidence="3">
    <location>
        <begin position="149"/>
        <end position="166"/>
    </location>
</feature>
<sequence>MVNDRIKNLFRSFFNPIVNIFILLKIHPNFLTITGSLISLFAGILYAKGFFVYGGLVLLFGSLYDTFDGMVARKTNKVSDFGAFLDSTLDRFNEFFVLTGILIFFYKKGMEIYSLVTIFAIFSSIMVSYTRARAEGLGIECKKGFMGRVERMVFLIIISFLPLNIYKFMVSLFTFLTFITVIQRILIVKAGIKKKEV</sequence>
<name>A0A7C3N6I8_UNCW3</name>
<evidence type="ECO:0000256" key="1">
    <source>
        <dbReference type="ARBA" id="ARBA00022679"/>
    </source>
</evidence>
<dbReference type="InterPro" id="IPR048254">
    <property type="entry name" value="CDP_ALCOHOL_P_TRANSF_CS"/>
</dbReference>
<dbReference type="GO" id="GO:0016780">
    <property type="term" value="F:phosphotransferase activity, for other substituted phosphate groups"/>
    <property type="evidence" value="ECO:0007669"/>
    <property type="project" value="InterPro"/>
</dbReference>
<dbReference type="AlphaFoldDB" id="A0A7C3N6I8"/>
<keyword evidence="1 2" id="KW-0808">Transferase</keyword>
<feature type="transmembrane region" description="Helical" evidence="3">
    <location>
        <begin position="50"/>
        <end position="67"/>
    </location>
</feature>
<protein>
    <submittedName>
        <fullName evidence="4">CDP-alcohol phosphatidyltransferase family protein</fullName>
    </submittedName>
</protein>
<dbReference type="InterPro" id="IPR000462">
    <property type="entry name" value="CDP-OH_P_trans"/>
</dbReference>
<dbReference type="EMBL" id="DSTT01000003">
    <property type="protein sequence ID" value="HFK23619.1"/>
    <property type="molecule type" value="Genomic_DNA"/>
</dbReference>
<keyword evidence="3" id="KW-1133">Transmembrane helix</keyword>
<dbReference type="Pfam" id="PF01066">
    <property type="entry name" value="CDP-OH_P_transf"/>
    <property type="match status" value="1"/>
</dbReference>
<evidence type="ECO:0000256" key="2">
    <source>
        <dbReference type="RuleBase" id="RU003750"/>
    </source>
</evidence>
<dbReference type="PROSITE" id="PS00379">
    <property type="entry name" value="CDP_ALCOHOL_P_TRANSF"/>
    <property type="match status" value="1"/>
</dbReference>
<accession>A0A7C3N6I8</accession>
<comment type="caution">
    <text evidence="4">The sequence shown here is derived from an EMBL/GenBank/DDBJ whole genome shotgun (WGS) entry which is preliminary data.</text>
</comment>
<dbReference type="GO" id="GO:0008654">
    <property type="term" value="P:phospholipid biosynthetic process"/>
    <property type="evidence" value="ECO:0007669"/>
    <property type="project" value="InterPro"/>
</dbReference>
<reference evidence="4" key="1">
    <citation type="journal article" date="2020" name="mSystems">
        <title>Genome- and Community-Level Interaction Insights into Carbon Utilization and Element Cycling Functions of Hydrothermarchaeota in Hydrothermal Sediment.</title>
        <authorList>
            <person name="Zhou Z."/>
            <person name="Liu Y."/>
            <person name="Xu W."/>
            <person name="Pan J."/>
            <person name="Luo Z.H."/>
            <person name="Li M."/>
        </authorList>
    </citation>
    <scope>NUCLEOTIDE SEQUENCE [LARGE SCALE GENOMIC DNA]</scope>
    <source>
        <strain evidence="4">SpSt-464</strain>
    </source>
</reference>
<keyword evidence="3" id="KW-0472">Membrane</keyword>
<dbReference type="GO" id="GO:0016020">
    <property type="term" value="C:membrane"/>
    <property type="evidence" value="ECO:0007669"/>
    <property type="project" value="InterPro"/>
</dbReference>
<feature type="transmembrane region" description="Helical" evidence="3">
    <location>
        <begin position="20"/>
        <end position="44"/>
    </location>
</feature>
<feature type="transmembrane region" description="Helical" evidence="3">
    <location>
        <begin position="112"/>
        <end position="129"/>
    </location>
</feature>
<evidence type="ECO:0000256" key="3">
    <source>
        <dbReference type="SAM" id="Phobius"/>
    </source>
</evidence>
<dbReference type="InterPro" id="IPR043130">
    <property type="entry name" value="CDP-OH_PTrfase_TM_dom"/>
</dbReference>